<dbReference type="Gene3D" id="2.120.10.80">
    <property type="entry name" value="Kelch-type beta propeller"/>
    <property type="match status" value="2"/>
</dbReference>
<reference evidence="3 4" key="1">
    <citation type="journal article" date="2008" name="Nature">
        <title>The genome of the choanoflagellate Monosiga brevicollis and the origin of metazoans.</title>
        <authorList>
            <consortium name="JGI Sequencing"/>
            <person name="King N."/>
            <person name="Westbrook M.J."/>
            <person name="Young S.L."/>
            <person name="Kuo A."/>
            <person name="Abedin M."/>
            <person name="Chapman J."/>
            <person name="Fairclough S."/>
            <person name="Hellsten U."/>
            <person name="Isogai Y."/>
            <person name="Letunic I."/>
            <person name="Marr M."/>
            <person name="Pincus D."/>
            <person name="Putnam N."/>
            <person name="Rokas A."/>
            <person name="Wright K.J."/>
            <person name="Zuzow R."/>
            <person name="Dirks W."/>
            <person name="Good M."/>
            <person name="Goodstein D."/>
            <person name="Lemons D."/>
            <person name="Li W."/>
            <person name="Lyons J.B."/>
            <person name="Morris A."/>
            <person name="Nichols S."/>
            <person name="Richter D.J."/>
            <person name="Salamov A."/>
            <person name="Bork P."/>
            <person name="Lim W.A."/>
            <person name="Manning G."/>
            <person name="Miller W.T."/>
            <person name="McGinnis W."/>
            <person name="Shapiro H."/>
            <person name="Tjian R."/>
            <person name="Grigoriev I.V."/>
            <person name="Rokhsar D."/>
        </authorList>
    </citation>
    <scope>NUCLEOTIDE SEQUENCE [LARGE SCALE GENOMIC DNA]</scope>
    <source>
        <strain evidence="4">MX1 / ATCC 50154</strain>
    </source>
</reference>
<dbReference type="STRING" id="81824.A9V4D8"/>
<protein>
    <submittedName>
        <fullName evidence="3">Uncharacterized protein</fullName>
    </submittedName>
</protein>
<dbReference type="PANTHER" id="PTHR24412:SF441">
    <property type="entry name" value="KELCH-LIKE PROTEIN 28"/>
    <property type="match status" value="1"/>
</dbReference>
<dbReference type="InterPro" id="IPR006652">
    <property type="entry name" value="Kelch_1"/>
</dbReference>
<dbReference type="SMART" id="SM00612">
    <property type="entry name" value="Kelch"/>
    <property type="match status" value="3"/>
</dbReference>
<keyword evidence="2" id="KW-0677">Repeat</keyword>
<keyword evidence="1" id="KW-0880">Kelch repeat</keyword>
<dbReference type="GO" id="GO:0031463">
    <property type="term" value="C:Cul3-RING ubiquitin ligase complex"/>
    <property type="evidence" value="ECO:0000318"/>
    <property type="project" value="GO_Central"/>
</dbReference>
<dbReference type="GO" id="GO:0005737">
    <property type="term" value="C:cytoplasm"/>
    <property type="evidence" value="ECO:0000318"/>
    <property type="project" value="GO_Central"/>
</dbReference>
<dbReference type="GO" id="GO:1990756">
    <property type="term" value="F:ubiquitin-like ligase-substrate adaptor activity"/>
    <property type="evidence" value="ECO:0000318"/>
    <property type="project" value="GO_Central"/>
</dbReference>
<evidence type="ECO:0000313" key="3">
    <source>
        <dbReference type="EMBL" id="EDQ87692.1"/>
    </source>
</evidence>
<dbReference type="Pfam" id="PF01344">
    <property type="entry name" value="Kelch_1"/>
    <property type="match status" value="3"/>
</dbReference>
<gene>
    <name evidence="3" type="ORF">MONBRDRAFT_9838</name>
</gene>
<dbReference type="GO" id="GO:0043161">
    <property type="term" value="P:proteasome-mediated ubiquitin-dependent protein catabolic process"/>
    <property type="evidence" value="ECO:0000318"/>
    <property type="project" value="GO_Central"/>
</dbReference>
<dbReference type="InParanoid" id="A9V4D8"/>
<organism evidence="3 4">
    <name type="scientific">Monosiga brevicollis</name>
    <name type="common">Choanoflagellate</name>
    <dbReference type="NCBI Taxonomy" id="81824"/>
    <lineage>
        <taxon>Eukaryota</taxon>
        <taxon>Choanoflagellata</taxon>
        <taxon>Craspedida</taxon>
        <taxon>Salpingoecidae</taxon>
        <taxon>Monosiga</taxon>
    </lineage>
</organism>
<name>A9V4D8_MONBE</name>
<dbReference type="SUPFAM" id="SSF117281">
    <property type="entry name" value="Kelch motif"/>
    <property type="match status" value="2"/>
</dbReference>
<dbReference type="eggNOG" id="KOG4441">
    <property type="taxonomic scope" value="Eukaryota"/>
</dbReference>
<dbReference type="EMBL" id="CH991558">
    <property type="protein sequence ID" value="EDQ87692.1"/>
    <property type="molecule type" value="Genomic_DNA"/>
</dbReference>
<dbReference type="KEGG" id="mbr:MONBRDRAFT_9838"/>
<dbReference type="PANTHER" id="PTHR24412">
    <property type="entry name" value="KELCH PROTEIN"/>
    <property type="match status" value="1"/>
</dbReference>
<proteinExistence type="predicted"/>
<sequence length="421" mass="45362">MAVARRSALHLRTKPGLFFPFYHRRFLLLVLVLANLLIMKTGGVGSSFESGDDEVNLLVDSAGNLVLSAGSDIELHDAHIGARLVKLDAHMPPPNRVTSDAEERLELTAPIAVAGVDLEALQSPQSRAGDPQQLNDTLAALRQALGNVLPWAVGPKVLVLGGIASDYSQAVDVLDSAGTGWRRGLDLPANLSVYDQTSTILHQELYVVGIASSSGDSRMLAFTGRAWEERPRAPHKSGGCLTAFRGRLFYLGGADLSAFFFNGTHWNVAPSPSLVHRHACAVVFQDRLYLLGGEDATSRTNAVEVLDDQGWEIAPPMLTPRSAFAAVVYRSRLYVVGGYGPPSVRLALVEYFDGRSWTATTPLTVGRSNLAVAVWADTLIATGGFNNGPLRSVEVFNGTHWREGPPLPMERYSHSAVVFGV</sequence>
<evidence type="ECO:0000256" key="1">
    <source>
        <dbReference type="ARBA" id="ARBA00022441"/>
    </source>
</evidence>
<keyword evidence="4" id="KW-1185">Reference proteome</keyword>
<dbReference type="InterPro" id="IPR015915">
    <property type="entry name" value="Kelch-typ_b-propeller"/>
</dbReference>
<dbReference type="AlphaFoldDB" id="A9V4D8"/>
<dbReference type="Proteomes" id="UP000001357">
    <property type="component" value="Unassembled WGS sequence"/>
</dbReference>
<evidence type="ECO:0000313" key="4">
    <source>
        <dbReference type="Proteomes" id="UP000001357"/>
    </source>
</evidence>
<evidence type="ECO:0000256" key="2">
    <source>
        <dbReference type="ARBA" id="ARBA00022737"/>
    </source>
</evidence>
<dbReference type="GeneID" id="5892884"/>
<accession>A9V4D8</accession>
<dbReference type="RefSeq" id="XP_001747612.1">
    <property type="nucleotide sequence ID" value="XM_001747560.1"/>
</dbReference>